<dbReference type="Proteomes" id="UP000708208">
    <property type="component" value="Unassembled WGS sequence"/>
</dbReference>
<protein>
    <submittedName>
        <fullName evidence="1">Uncharacterized protein</fullName>
    </submittedName>
</protein>
<evidence type="ECO:0000313" key="1">
    <source>
        <dbReference type="EMBL" id="CAG7693748.1"/>
    </source>
</evidence>
<reference evidence="1" key="1">
    <citation type="submission" date="2021-06" db="EMBL/GenBank/DDBJ databases">
        <authorList>
            <person name="Hodson N. C."/>
            <person name="Mongue J. A."/>
            <person name="Jaron S. K."/>
        </authorList>
    </citation>
    <scope>NUCLEOTIDE SEQUENCE</scope>
</reference>
<feature type="non-terminal residue" evidence="1">
    <location>
        <position position="81"/>
    </location>
</feature>
<feature type="non-terminal residue" evidence="1">
    <location>
        <position position="1"/>
    </location>
</feature>
<proteinExistence type="predicted"/>
<evidence type="ECO:0000313" key="2">
    <source>
        <dbReference type="Proteomes" id="UP000708208"/>
    </source>
</evidence>
<keyword evidence="2" id="KW-1185">Reference proteome</keyword>
<dbReference type="GO" id="GO:0005886">
    <property type="term" value="C:plasma membrane"/>
    <property type="evidence" value="ECO:0007669"/>
    <property type="project" value="TreeGrafter"/>
</dbReference>
<comment type="caution">
    <text evidence="1">The sequence shown here is derived from an EMBL/GenBank/DDBJ whole genome shotgun (WGS) entry which is preliminary data.</text>
</comment>
<accession>A0A8J2J612</accession>
<sequence length="81" mass="9301">LDTKRRLEYGVQQIMGEMKNQLTENTVKLNESLQMRFDGLATAVLGNQSVALTNLTSRMEEEISQVWRQIGILYHQMSRSA</sequence>
<dbReference type="OrthoDB" id="8190635at2759"/>
<gene>
    <name evidence="1" type="ORF">AFUS01_LOCUS3777</name>
</gene>
<dbReference type="EMBL" id="CAJVCH010022899">
    <property type="protein sequence ID" value="CAG7693748.1"/>
    <property type="molecule type" value="Genomic_DNA"/>
</dbReference>
<dbReference type="PANTHER" id="PTHR39960">
    <property type="entry name" value="LD34147P"/>
    <property type="match status" value="1"/>
</dbReference>
<name>A0A8J2J612_9HEXA</name>
<dbReference type="PANTHER" id="PTHR39960:SF1">
    <property type="entry name" value="LD34147P"/>
    <property type="match status" value="1"/>
</dbReference>
<dbReference type="AlphaFoldDB" id="A0A8J2J612"/>
<organism evidence="1 2">
    <name type="scientific">Allacma fusca</name>
    <dbReference type="NCBI Taxonomy" id="39272"/>
    <lineage>
        <taxon>Eukaryota</taxon>
        <taxon>Metazoa</taxon>
        <taxon>Ecdysozoa</taxon>
        <taxon>Arthropoda</taxon>
        <taxon>Hexapoda</taxon>
        <taxon>Collembola</taxon>
        <taxon>Symphypleona</taxon>
        <taxon>Sminthuridae</taxon>
        <taxon>Allacma</taxon>
    </lineage>
</organism>